<dbReference type="CDD" id="cd00075">
    <property type="entry name" value="HATPase"/>
    <property type="match status" value="1"/>
</dbReference>
<dbReference type="AlphaFoldDB" id="A0A1L8CXJ6"/>
<dbReference type="Gene3D" id="1.10.287.130">
    <property type="match status" value="1"/>
</dbReference>
<dbReference type="RefSeq" id="WP_075860047.1">
    <property type="nucleotide sequence ID" value="NZ_BDJK01000055.1"/>
</dbReference>
<dbReference type="CDD" id="cd06225">
    <property type="entry name" value="HAMP"/>
    <property type="match status" value="1"/>
</dbReference>
<keyword evidence="7" id="KW-0808">Transferase</keyword>
<dbReference type="InterPro" id="IPR005467">
    <property type="entry name" value="His_kinase_dom"/>
</dbReference>
<dbReference type="SMART" id="SM00304">
    <property type="entry name" value="HAMP"/>
    <property type="match status" value="1"/>
</dbReference>
<keyword evidence="12 15" id="KW-1133">Transmembrane helix</keyword>
<accession>A0A1L8CXJ6</accession>
<reference evidence="19" key="1">
    <citation type="submission" date="2016-12" db="EMBL/GenBank/DDBJ databases">
        <title>Draft Genome Sequences od Carboxydothermus pertinax and islandicus, Hydrogenogenic Carboxydotrophic Bacteria.</title>
        <authorList>
            <person name="Fukuyama Y."/>
            <person name="Ohmae K."/>
            <person name="Yoneda Y."/>
            <person name="Yoshida T."/>
            <person name="Sako Y."/>
        </authorList>
    </citation>
    <scope>NUCLEOTIDE SEQUENCE [LARGE SCALE GENOMIC DNA]</scope>
    <source>
        <strain evidence="19">Ug1</strain>
    </source>
</reference>
<evidence type="ECO:0000256" key="11">
    <source>
        <dbReference type="ARBA" id="ARBA00022840"/>
    </source>
</evidence>
<evidence type="ECO:0000256" key="4">
    <source>
        <dbReference type="ARBA" id="ARBA00012438"/>
    </source>
</evidence>
<comment type="subcellular location">
    <subcellularLocation>
        <location evidence="3">Cell membrane</location>
        <topology evidence="3">Multi-pass membrane protein</topology>
    </subcellularLocation>
    <subcellularLocation>
        <location evidence="2">Membrane raft</location>
        <topology evidence="2">Multi-pass membrane protein</topology>
    </subcellularLocation>
</comment>
<dbReference type="EMBL" id="BDJK01000055">
    <property type="protein sequence ID" value="GAV23655.1"/>
    <property type="molecule type" value="Genomic_DNA"/>
</dbReference>
<dbReference type="InterPro" id="IPR036890">
    <property type="entry name" value="HATPase_C_sf"/>
</dbReference>
<evidence type="ECO:0000313" key="18">
    <source>
        <dbReference type="EMBL" id="GAV23655.1"/>
    </source>
</evidence>
<evidence type="ECO:0000256" key="13">
    <source>
        <dbReference type="ARBA" id="ARBA00023012"/>
    </source>
</evidence>
<gene>
    <name evidence="18" type="ORF">cpu_21650</name>
</gene>
<dbReference type="STRING" id="870242.cpu_21650"/>
<evidence type="ECO:0000256" key="3">
    <source>
        <dbReference type="ARBA" id="ARBA00004651"/>
    </source>
</evidence>
<evidence type="ECO:0000256" key="7">
    <source>
        <dbReference type="ARBA" id="ARBA00022679"/>
    </source>
</evidence>
<dbReference type="SUPFAM" id="SSF158472">
    <property type="entry name" value="HAMP domain-like"/>
    <property type="match status" value="1"/>
</dbReference>
<dbReference type="SUPFAM" id="SSF55874">
    <property type="entry name" value="ATPase domain of HSP90 chaperone/DNA topoisomerase II/histidine kinase"/>
    <property type="match status" value="1"/>
</dbReference>
<evidence type="ECO:0000313" key="19">
    <source>
        <dbReference type="Proteomes" id="UP000187485"/>
    </source>
</evidence>
<evidence type="ECO:0000256" key="5">
    <source>
        <dbReference type="ARBA" id="ARBA00022475"/>
    </source>
</evidence>
<evidence type="ECO:0000259" key="17">
    <source>
        <dbReference type="PROSITE" id="PS50885"/>
    </source>
</evidence>
<feature type="transmembrane region" description="Helical" evidence="15">
    <location>
        <begin position="170"/>
        <end position="194"/>
    </location>
</feature>
<keyword evidence="13" id="KW-0902">Two-component regulatory system</keyword>
<dbReference type="Pfam" id="PF00672">
    <property type="entry name" value="HAMP"/>
    <property type="match status" value="1"/>
</dbReference>
<evidence type="ECO:0000256" key="12">
    <source>
        <dbReference type="ARBA" id="ARBA00022989"/>
    </source>
</evidence>
<keyword evidence="11" id="KW-0067">ATP-binding</keyword>
<dbReference type="InterPro" id="IPR003594">
    <property type="entry name" value="HATPase_dom"/>
</dbReference>
<keyword evidence="9" id="KW-0547">Nucleotide-binding</keyword>
<protein>
    <recommendedName>
        <fullName evidence="4">histidine kinase</fullName>
        <ecNumber evidence="4">2.7.13.3</ecNumber>
    </recommendedName>
</protein>
<dbReference type="InterPro" id="IPR003661">
    <property type="entry name" value="HisK_dim/P_dom"/>
</dbReference>
<sequence>MTNSLKLKFWLALVLLVVAATSSILWATTIYMGQKYFAQQQESLFRAGEKLSEYVVAERDLGKIYHQMEIMGSYLNANISLVDPQGRILICSGREGIPRSSCQMWAADMIPQELVKNLLAGKKVAVRVESKLLKQDVLFTGVPVVFQGRVLFAILLQAPVREISGNFFELIKINILSTIIGVILATILAFWLSISITKPLIQIKTAAQKIANKDFSHRISYQGKDELGDIAQTINQMAAQLEKYIDAYQKREQNRREFLANVSHELRTPLTIIQGYTEALLDGMADDAKISEEYLKNILIEAERLKTMANELLDLASIEEGREKLKLENIDLAEFAEECINTFKNQFSEKGINLELEIRVREGKVIGDRNKLFRVIENLLSNALKYTPSGGKVKLAVLEREKDFQIITSDTGPGIPEKDLGKIFERFYKVDKARSSKGFGLGLAITKSIVEAHGGKIYAQNNPEGGANFMVILPKLPPSGDNGLPNGQ</sequence>
<dbReference type="EC" id="2.7.13.3" evidence="4"/>
<dbReference type="PROSITE" id="PS50885">
    <property type="entry name" value="HAMP"/>
    <property type="match status" value="1"/>
</dbReference>
<dbReference type="OrthoDB" id="9796330at2"/>
<dbReference type="Gene3D" id="6.10.340.10">
    <property type="match status" value="1"/>
</dbReference>
<comment type="caution">
    <text evidence="18">The sequence shown here is derived from an EMBL/GenBank/DDBJ whole genome shotgun (WGS) entry which is preliminary data.</text>
</comment>
<name>A0A1L8CXJ6_9THEO</name>
<dbReference type="CDD" id="cd00082">
    <property type="entry name" value="HisKA"/>
    <property type="match status" value="1"/>
</dbReference>
<evidence type="ECO:0000256" key="6">
    <source>
        <dbReference type="ARBA" id="ARBA00022553"/>
    </source>
</evidence>
<keyword evidence="14 15" id="KW-0472">Membrane</keyword>
<feature type="domain" description="Histidine kinase" evidence="16">
    <location>
        <begin position="261"/>
        <end position="477"/>
    </location>
</feature>
<evidence type="ECO:0000256" key="8">
    <source>
        <dbReference type="ARBA" id="ARBA00022692"/>
    </source>
</evidence>
<evidence type="ECO:0000256" key="1">
    <source>
        <dbReference type="ARBA" id="ARBA00000085"/>
    </source>
</evidence>
<dbReference type="SMART" id="SM00387">
    <property type="entry name" value="HATPase_c"/>
    <property type="match status" value="1"/>
</dbReference>
<organism evidence="18 19">
    <name type="scientific">Carboxydothermus pertinax</name>
    <dbReference type="NCBI Taxonomy" id="870242"/>
    <lineage>
        <taxon>Bacteria</taxon>
        <taxon>Bacillati</taxon>
        <taxon>Bacillota</taxon>
        <taxon>Clostridia</taxon>
        <taxon>Thermoanaerobacterales</taxon>
        <taxon>Thermoanaerobacteraceae</taxon>
        <taxon>Carboxydothermus</taxon>
    </lineage>
</organism>
<dbReference type="GO" id="GO:0005886">
    <property type="term" value="C:plasma membrane"/>
    <property type="evidence" value="ECO:0007669"/>
    <property type="project" value="UniProtKB-SubCell"/>
</dbReference>
<keyword evidence="5" id="KW-1003">Cell membrane</keyword>
<keyword evidence="19" id="KW-1185">Reference proteome</keyword>
<dbReference type="PROSITE" id="PS50109">
    <property type="entry name" value="HIS_KIN"/>
    <property type="match status" value="1"/>
</dbReference>
<dbReference type="FunFam" id="3.30.565.10:FF:000023">
    <property type="entry name" value="PAS domain-containing sensor histidine kinase"/>
    <property type="match status" value="1"/>
</dbReference>
<dbReference type="InterPro" id="IPR004358">
    <property type="entry name" value="Sig_transdc_His_kin-like_C"/>
</dbReference>
<dbReference type="GO" id="GO:0045121">
    <property type="term" value="C:membrane raft"/>
    <property type="evidence" value="ECO:0007669"/>
    <property type="project" value="UniProtKB-SubCell"/>
</dbReference>
<evidence type="ECO:0000256" key="15">
    <source>
        <dbReference type="SAM" id="Phobius"/>
    </source>
</evidence>
<evidence type="ECO:0000256" key="9">
    <source>
        <dbReference type="ARBA" id="ARBA00022741"/>
    </source>
</evidence>
<proteinExistence type="predicted"/>
<dbReference type="InterPro" id="IPR003660">
    <property type="entry name" value="HAMP_dom"/>
</dbReference>
<evidence type="ECO:0000256" key="2">
    <source>
        <dbReference type="ARBA" id="ARBA00004314"/>
    </source>
</evidence>
<keyword evidence="6" id="KW-0597">Phosphoprotein</keyword>
<feature type="domain" description="HAMP" evidence="17">
    <location>
        <begin position="194"/>
        <end position="246"/>
    </location>
</feature>
<dbReference type="GO" id="GO:0000155">
    <property type="term" value="F:phosphorelay sensor kinase activity"/>
    <property type="evidence" value="ECO:0007669"/>
    <property type="project" value="InterPro"/>
</dbReference>
<dbReference type="InterPro" id="IPR050398">
    <property type="entry name" value="HssS/ArlS-like"/>
</dbReference>
<dbReference type="InterPro" id="IPR036097">
    <property type="entry name" value="HisK_dim/P_sf"/>
</dbReference>
<comment type="catalytic activity">
    <reaction evidence="1">
        <text>ATP + protein L-histidine = ADP + protein N-phospho-L-histidine.</text>
        <dbReference type="EC" id="2.7.13.3"/>
    </reaction>
</comment>
<dbReference type="PRINTS" id="PR00344">
    <property type="entry name" value="BCTRLSENSOR"/>
</dbReference>
<dbReference type="Proteomes" id="UP000187485">
    <property type="component" value="Unassembled WGS sequence"/>
</dbReference>
<dbReference type="Pfam" id="PF00512">
    <property type="entry name" value="HisKA"/>
    <property type="match status" value="1"/>
</dbReference>
<dbReference type="SMART" id="SM00388">
    <property type="entry name" value="HisKA"/>
    <property type="match status" value="1"/>
</dbReference>
<dbReference type="PANTHER" id="PTHR45528">
    <property type="entry name" value="SENSOR HISTIDINE KINASE CPXA"/>
    <property type="match status" value="1"/>
</dbReference>
<dbReference type="Pfam" id="PF02518">
    <property type="entry name" value="HATPase_c"/>
    <property type="match status" value="1"/>
</dbReference>
<evidence type="ECO:0000259" key="16">
    <source>
        <dbReference type="PROSITE" id="PS50109"/>
    </source>
</evidence>
<keyword evidence="8 15" id="KW-0812">Transmembrane</keyword>
<evidence type="ECO:0000256" key="10">
    <source>
        <dbReference type="ARBA" id="ARBA00022777"/>
    </source>
</evidence>
<dbReference type="Gene3D" id="3.30.565.10">
    <property type="entry name" value="Histidine kinase-like ATPase, C-terminal domain"/>
    <property type="match status" value="1"/>
</dbReference>
<keyword evidence="10 18" id="KW-0418">Kinase</keyword>
<dbReference type="FunFam" id="1.10.287.130:FF:000001">
    <property type="entry name" value="Two-component sensor histidine kinase"/>
    <property type="match status" value="1"/>
</dbReference>
<dbReference type="SUPFAM" id="SSF47384">
    <property type="entry name" value="Homodimeric domain of signal transducing histidine kinase"/>
    <property type="match status" value="1"/>
</dbReference>
<dbReference type="GO" id="GO:0005524">
    <property type="term" value="F:ATP binding"/>
    <property type="evidence" value="ECO:0007669"/>
    <property type="project" value="UniProtKB-KW"/>
</dbReference>
<dbReference type="PANTHER" id="PTHR45528:SF1">
    <property type="entry name" value="SENSOR HISTIDINE KINASE CPXA"/>
    <property type="match status" value="1"/>
</dbReference>
<evidence type="ECO:0000256" key="14">
    <source>
        <dbReference type="ARBA" id="ARBA00023136"/>
    </source>
</evidence>